<gene>
    <name evidence="8" type="ORF">Pfl04_11010</name>
</gene>
<dbReference type="InterPro" id="IPR052027">
    <property type="entry name" value="PspC"/>
</dbReference>
<proteinExistence type="predicted"/>
<comment type="caution">
    <text evidence="8">The sequence shown here is derived from an EMBL/GenBank/DDBJ whole genome shotgun (WGS) entry which is preliminary data.</text>
</comment>
<reference evidence="8" key="1">
    <citation type="submission" date="2021-01" db="EMBL/GenBank/DDBJ databases">
        <title>Whole genome shotgun sequence of Planosporangium flavigriseum NBRC 105377.</title>
        <authorList>
            <person name="Komaki H."/>
            <person name="Tamura T."/>
        </authorList>
    </citation>
    <scope>NUCLEOTIDE SEQUENCE</scope>
    <source>
        <strain evidence="8">NBRC 105377</strain>
    </source>
</reference>
<dbReference type="EMBL" id="BONU01000005">
    <property type="protein sequence ID" value="GIG72697.1"/>
    <property type="molecule type" value="Genomic_DNA"/>
</dbReference>
<accession>A0A8J3LJ46</accession>
<keyword evidence="3 6" id="KW-0812">Transmembrane</keyword>
<keyword evidence="5 6" id="KW-0472">Membrane</keyword>
<evidence type="ECO:0000256" key="4">
    <source>
        <dbReference type="ARBA" id="ARBA00022989"/>
    </source>
</evidence>
<organism evidence="8 9">
    <name type="scientific">Planosporangium flavigriseum</name>
    <dbReference type="NCBI Taxonomy" id="373681"/>
    <lineage>
        <taxon>Bacteria</taxon>
        <taxon>Bacillati</taxon>
        <taxon>Actinomycetota</taxon>
        <taxon>Actinomycetes</taxon>
        <taxon>Micromonosporales</taxon>
        <taxon>Micromonosporaceae</taxon>
        <taxon>Planosporangium</taxon>
    </lineage>
</organism>
<dbReference type="InterPro" id="IPR007168">
    <property type="entry name" value="Phageshock_PspC_N"/>
</dbReference>
<dbReference type="PANTHER" id="PTHR33885">
    <property type="entry name" value="PHAGE SHOCK PROTEIN C"/>
    <property type="match status" value="1"/>
</dbReference>
<dbReference type="RefSeq" id="WP_168075611.1">
    <property type="nucleotide sequence ID" value="NZ_BAAAQJ010000019.1"/>
</dbReference>
<evidence type="ECO:0000256" key="6">
    <source>
        <dbReference type="SAM" id="Phobius"/>
    </source>
</evidence>
<evidence type="ECO:0000313" key="8">
    <source>
        <dbReference type="EMBL" id="GIG72697.1"/>
    </source>
</evidence>
<feature type="transmembrane region" description="Helical" evidence="6">
    <location>
        <begin position="38"/>
        <end position="61"/>
    </location>
</feature>
<keyword evidence="2" id="KW-1003">Cell membrane</keyword>
<dbReference type="GO" id="GO:0005886">
    <property type="term" value="C:plasma membrane"/>
    <property type="evidence" value="ECO:0007669"/>
    <property type="project" value="UniProtKB-SubCell"/>
</dbReference>
<evidence type="ECO:0000313" key="9">
    <source>
        <dbReference type="Proteomes" id="UP000653674"/>
    </source>
</evidence>
<dbReference type="AlphaFoldDB" id="A0A8J3LJ46"/>
<evidence type="ECO:0000256" key="5">
    <source>
        <dbReference type="ARBA" id="ARBA00023136"/>
    </source>
</evidence>
<keyword evidence="9" id="KW-1185">Reference proteome</keyword>
<protein>
    <recommendedName>
        <fullName evidence="7">Phage shock protein PspC N-terminal domain-containing protein</fullName>
    </recommendedName>
</protein>
<sequence length="83" mass="9053">MTETSYRKLYRSLTNRTFAGVCGGIAEYSNMDPTIVRVLFVILAFFTGGGALLAYPILWAIMPEPPLQPAPASWTPTAPTAQM</sequence>
<name>A0A8J3LJ46_9ACTN</name>
<comment type="subcellular location">
    <subcellularLocation>
        <location evidence="1">Cell membrane</location>
        <topology evidence="1">Single-pass membrane protein</topology>
    </subcellularLocation>
</comment>
<keyword evidence="4 6" id="KW-1133">Transmembrane helix</keyword>
<dbReference type="Pfam" id="PF04024">
    <property type="entry name" value="PspC"/>
    <property type="match status" value="1"/>
</dbReference>
<evidence type="ECO:0000256" key="1">
    <source>
        <dbReference type="ARBA" id="ARBA00004162"/>
    </source>
</evidence>
<evidence type="ECO:0000256" key="2">
    <source>
        <dbReference type="ARBA" id="ARBA00022475"/>
    </source>
</evidence>
<feature type="domain" description="Phage shock protein PspC N-terminal" evidence="7">
    <location>
        <begin position="7"/>
        <end position="64"/>
    </location>
</feature>
<dbReference type="Proteomes" id="UP000653674">
    <property type="component" value="Unassembled WGS sequence"/>
</dbReference>
<dbReference type="PANTHER" id="PTHR33885:SF3">
    <property type="entry name" value="PHAGE SHOCK PROTEIN C"/>
    <property type="match status" value="1"/>
</dbReference>
<evidence type="ECO:0000256" key="3">
    <source>
        <dbReference type="ARBA" id="ARBA00022692"/>
    </source>
</evidence>
<evidence type="ECO:0000259" key="7">
    <source>
        <dbReference type="Pfam" id="PF04024"/>
    </source>
</evidence>